<evidence type="ECO:0000259" key="2">
    <source>
        <dbReference type="SMART" id="SM00062"/>
    </source>
</evidence>
<dbReference type="Pfam" id="PF09084">
    <property type="entry name" value="NMT1"/>
    <property type="match status" value="1"/>
</dbReference>
<name>A0ABS6KT76_9MYCO</name>
<dbReference type="PANTHER" id="PTHR30024">
    <property type="entry name" value="ALIPHATIC SULFONATES-BINDING PROTEIN-RELATED"/>
    <property type="match status" value="1"/>
</dbReference>
<evidence type="ECO:0000256" key="1">
    <source>
        <dbReference type="ARBA" id="ARBA00010742"/>
    </source>
</evidence>
<comment type="similarity">
    <text evidence="1">Belongs to the bacterial solute-binding protein SsuA/TauA family.</text>
</comment>
<feature type="domain" description="Solute-binding protein family 3/N-terminal" evidence="2">
    <location>
        <begin position="35"/>
        <end position="234"/>
    </location>
</feature>
<dbReference type="Proteomes" id="UP000812982">
    <property type="component" value="Unassembled WGS sequence"/>
</dbReference>
<sequence length="310" mass="32262">MMLTVAGALTGCGGGTDAAQQPLTVGWVVDPSWSQVPVAQDLGYLEDTGLTVKVVPFPTGAAALEALAGGAIDVSNGGDVPTSAAALKNPDLRIIADGARWTEGRFVARRSAGINTISDLAGRKVAVPLGSSAHYFASSFLAEAHVDAELIQTGPSEIVTAIANHDVDVVAVFQPVIAKVLDALGDDAIELQGSNKYQQHSFYLTNADTLAAREPALEQFVAAVRKADTPLTERDPAALAAVAKATGLEQRAIADVVGEFDFTTRLGPELAGDLADRARWAQSIGRIPKDAPIPDYNTLIVTTPLDGADR</sequence>
<accession>A0ABS6KT76</accession>
<organism evidence="3 4">
    <name type="scientific">[Mycobacterium] fortunisiensis</name>
    <dbReference type="NCBI Taxonomy" id="2600579"/>
    <lineage>
        <taxon>Bacteria</taxon>
        <taxon>Bacillati</taxon>
        <taxon>Actinomycetota</taxon>
        <taxon>Actinomycetes</taxon>
        <taxon>Mycobacteriales</taxon>
        <taxon>Mycobacteriaceae</taxon>
        <taxon>Mycolicibacterium</taxon>
    </lineage>
</organism>
<dbReference type="SMART" id="SM00062">
    <property type="entry name" value="PBPb"/>
    <property type="match status" value="1"/>
</dbReference>
<dbReference type="Gene3D" id="3.40.190.10">
    <property type="entry name" value="Periplasmic binding protein-like II"/>
    <property type="match status" value="2"/>
</dbReference>
<proteinExistence type="inferred from homology"/>
<dbReference type="InterPro" id="IPR001638">
    <property type="entry name" value="Solute-binding_3/MltF_N"/>
</dbReference>
<gene>
    <name evidence="3" type="ORF">FR943_22735</name>
</gene>
<evidence type="ECO:0000313" key="4">
    <source>
        <dbReference type="Proteomes" id="UP000812982"/>
    </source>
</evidence>
<dbReference type="InterPro" id="IPR015168">
    <property type="entry name" value="SsuA/THI5"/>
</dbReference>
<keyword evidence="4" id="KW-1185">Reference proteome</keyword>
<reference evidence="3 4" key="1">
    <citation type="journal article" date="2021" name="Sci. Rep.">
        <title>Phenotypic and genomic hallmarks of a novel, potentially pathogenic rapidly growing Mycobacterium species related to the Mycobacterium fortuitum complex.</title>
        <authorList>
            <person name="Gharbi R."/>
            <person name="Khanna V."/>
            <person name="Frigui W."/>
            <person name="Mhenni B."/>
            <person name="Brosch R."/>
            <person name="Mardassi H."/>
        </authorList>
    </citation>
    <scope>NUCLEOTIDE SEQUENCE [LARGE SCALE GENOMIC DNA]</scope>
    <source>
        <strain evidence="3 4">TNTM28</strain>
    </source>
</reference>
<dbReference type="PANTHER" id="PTHR30024:SF42">
    <property type="entry name" value="ALIPHATIC SULFONATES-BINDING PROTEIN-RELATED"/>
    <property type="match status" value="1"/>
</dbReference>
<evidence type="ECO:0000313" key="3">
    <source>
        <dbReference type="EMBL" id="MBU9766643.1"/>
    </source>
</evidence>
<dbReference type="EMBL" id="VOMB01000024">
    <property type="protein sequence ID" value="MBU9766643.1"/>
    <property type="molecule type" value="Genomic_DNA"/>
</dbReference>
<dbReference type="SUPFAM" id="SSF53850">
    <property type="entry name" value="Periplasmic binding protein-like II"/>
    <property type="match status" value="1"/>
</dbReference>
<protein>
    <submittedName>
        <fullName evidence="3">Transporter substrate-binding domain-containing protein</fullName>
    </submittedName>
</protein>
<comment type="caution">
    <text evidence="3">The sequence shown here is derived from an EMBL/GenBank/DDBJ whole genome shotgun (WGS) entry which is preliminary data.</text>
</comment>